<dbReference type="CDD" id="cd01647">
    <property type="entry name" value="RT_LTR"/>
    <property type="match status" value="1"/>
</dbReference>
<dbReference type="SUPFAM" id="SSF56672">
    <property type="entry name" value="DNA/RNA polymerases"/>
    <property type="match status" value="1"/>
</dbReference>
<dbReference type="Pfam" id="PF00078">
    <property type="entry name" value="RVT_1"/>
    <property type="match status" value="1"/>
</dbReference>
<dbReference type="Proteomes" id="UP000004994">
    <property type="component" value="Chromosome 1"/>
</dbReference>
<dbReference type="AlphaFoldDB" id="A0A3Q7EUM4"/>
<dbReference type="STRING" id="4081.A0A3Q7EUM4"/>
<feature type="compositionally biased region" description="Polar residues" evidence="1">
    <location>
        <begin position="178"/>
        <end position="192"/>
    </location>
</feature>
<dbReference type="FunFam" id="3.30.70.270:FF:000063">
    <property type="entry name" value="Zinc knuckle domaincontaining protein"/>
    <property type="match status" value="1"/>
</dbReference>
<dbReference type="Gramene" id="Solyc01g014743.1.1">
    <property type="protein sequence ID" value="Solyc01g014743.1.1"/>
    <property type="gene ID" value="Solyc01g014743.1"/>
</dbReference>
<reference evidence="3" key="2">
    <citation type="submission" date="2019-01" db="UniProtKB">
        <authorList>
            <consortium name="EnsemblPlants"/>
        </authorList>
    </citation>
    <scope>IDENTIFICATION</scope>
    <source>
        <strain evidence="3">cv. Heinz 1706</strain>
    </source>
</reference>
<evidence type="ECO:0000313" key="4">
    <source>
        <dbReference type="Proteomes" id="UP000004994"/>
    </source>
</evidence>
<evidence type="ECO:0000259" key="2">
    <source>
        <dbReference type="Pfam" id="PF00078"/>
    </source>
</evidence>
<evidence type="ECO:0000313" key="3">
    <source>
        <dbReference type="EnsemblPlants" id="Solyc01g014743.1.1"/>
    </source>
</evidence>
<proteinExistence type="predicted"/>
<feature type="region of interest" description="Disordered" evidence="1">
    <location>
        <begin position="167"/>
        <end position="193"/>
    </location>
</feature>
<dbReference type="InterPro" id="IPR051320">
    <property type="entry name" value="Viral_Replic_Matur_Polypro"/>
</dbReference>
<feature type="domain" description="Reverse transcriptase" evidence="2">
    <location>
        <begin position="231"/>
        <end position="323"/>
    </location>
</feature>
<sequence length="403" mass="46176">MDAYFEHVDVHNEAANIRTTPMYLTDTAMLWWRRKKADMQRGVCCIDSLEHFKVELKRQFYPQNVVHEAPKQALQRRQVSDVDEAIVVAESFNDFRAEAAKGRDNRSKNIPPKFDNNNRGRSRRIQTEAATREATLVIHLLISGKIMRTARRVLLIGKKTERYGGCRKAAKEKAATPIGSSAGEQRGQSSGSDKGKNVVVGMFNHMALINHISIAALAAKPASDEPKTACVTRYGVFEWLVMPSRLTNAQATFYTLMNKLFHPYLDQFVVIYLDYIIVYSNSMEDHVDHLCKVFKVLRDNKLYVKREKCSFAKPTVQFLGHSISHVEIRMESNKVDAIKNWEAPTKVPKLRSFLGLANYYRRLIFNYSAIVAPLTDLPKKDRDWNWLEAFQASFERRKAAVTI</sequence>
<keyword evidence="4" id="KW-1185">Reference proteome</keyword>
<feature type="region of interest" description="Disordered" evidence="1">
    <location>
        <begin position="99"/>
        <end position="127"/>
    </location>
</feature>
<dbReference type="EnsemblPlants" id="Solyc01g014743.1.1">
    <property type="protein sequence ID" value="Solyc01g014743.1.1"/>
    <property type="gene ID" value="Solyc01g014743.1"/>
</dbReference>
<dbReference type="PANTHER" id="PTHR33064:SF40">
    <property type="entry name" value="REVERSE TRANSCRIPTASE_RETROTRANSPOSON-DERIVED PROTEIN RNASE H-LIKE DOMAIN-CONTAINING PROTEIN"/>
    <property type="match status" value="1"/>
</dbReference>
<dbReference type="Gene3D" id="3.30.70.270">
    <property type="match status" value="2"/>
</dbReference>
<dbReference type="InterPro" id="IPR043502">
    <property type="entry name" value="DNA/RNA_pol_sf"/>
</dbReference>
<reference evidence="3" key="1">
    <citation type="journal article" date="2012" name="Nature">
        <title>The tomato genome sequence provides insights into fleshy fruit evolution.</title>
        <authorList>
            <consortium name="Tomato Genome Consortium"/>
        </authorList>
    </citation>
    <scope>NUCLEOTIDE SEQUENCE [LARGE SCALE GENOMIC DNA]</scope>
    <source>
        <strain evidence="3">cv. Heinz 1706</strain>
    </source>
</reference>
<dbReference type="InterPro" id="IPR043128">
    <property type="entry name" value="Rev_trsase/Diguanyl_cyclase"/>
</dbReference>
<dbReference type="InParanoid" id="A0A3Q7EUM4"/>
<dbReference type="FunFam" id="3.30.70.270:FF:000003">
    <property type="entry name" value="Transposon Ty3-G Gag-Pol polyprotein"/>
    <property type="match status" value="1"/>
</dbReference>
<accession>A0A3Q7EUM4</accession>
<dbReference type="InterPro" id="IPR000477">
    <property type="entry name" value="RT_dom"/>
</dbReference>
<name>A0A3Q7EUM4_SOLLC</name>
<dbReference type="PANTHER" id="PTHR33064">
    <property type="entry name" value="POL PROTEIN"/>
    <property type="match status" value="1"/>
</dbReference>
<evidence type="ECO:0000256" key="1">
    <source>
        <dbReference type="SAM" id="MobiDB-lite"/>
    </source>
</evidence>
<protein>
    <recommendedName>
        <fullName evidence="2">Reverse transcriptase domain-containing protein</fullName>
    </recommendedName>
</protein>
<organism evidence="3">
    <name type="scientific">Solanum lycopersicum</name>
    <name type="common">Tomato</name>
    <name type="synonym">Lycopersicon esculentum</name>
    <dbReference type="NCBI Taxonomy" id="4081"/>
    <lineage>
        <taxon>Eukaryota</taxon>
        <taxon>Viridiplantae</taxon>
        <taxon>Streptophyta</taxon>
        <taxon>Embryophyta</taxon>
        <taxon>Tracheophyta</taxon>
        <taxon>Spermatophyta</taxon>
        <taxon>Magnoliopsida</taxon>
        <taxon>eudicotyledons</taxon>
        <taxon>Gunneridae</taxon>
        <taxon>Pentapetalae</taxon>
        <taxon>asterids</taxon>
        <taxon>lamiids</taxon>
        <taxon>Solanales</taxon>
        <taxon>Solanaceae</taxon>
        <taxon>Solanoideae</taxon>
        <taxon>Solaneae</taxon>
        <taxon>Solanum</taxon>
        <taxon>Solanum subgen. Lycopersicon</taxon>
    </lineage>
</organism>